<proteinExistence type="predicted"/>
<gene>
    <name evidence="2" type="ORF">UFOPK3684_00947</name>
</gene>
<accession>A0A6J7IJB0</accession>
<dbReference type="EMBL" id="CAFBMZ010000066">
    <property type="protein sequence ID" value="CAB4930855.1"/>
    <property type="molecule type" value="Genomic_DNA"/>
</dbReference>
<sequence>MSNDFFATIRTYLTKVSDGDKSATEVAAALNQWMRDSGEALKVKIEDEVERSVSKMGFVKRGEFEALKEEVARLKSASTKRPEGAKKTPAKSEAAAKKRSTVKKSQSATSTKATVKKTTAKRVSK</sequence>
<evidence type="ECO:0000313" key="2">
    <source>
        <dbReference type="EMBL" id="CAB4930855.1"/>
    </source>
</evidence>
<feature type="region of interest" description="Disordered" evidence="1">
    <location>
        <begin position="73"/>
        <end position="125"/>
    </location>
</feature>
<protein>
    <submittedName>
        <fullName evidence="2">Unannotated protein</fullName>
    </submittedName>
</protein>
<organism evidence="2">
    <name type="scientific">freshwater metagenome</name>
    <dbReference type="NCBI Taxonomy" id="449393"/>
    <lineage>
        <taxon>unclassified sequences</taxon>
        <taxon>metagenomes</taxon>
        <taxon>ecological metagenomes</taxon>
    </lineage>
</organism>
<reference evidence="2" key="1">
    <citation type="submission" date="2020-05" db="EMBL/GenBank/DDBJ databases">
        <authorList>
            <person name="Chiriac C."/>
            <person name="Salcher M."/>
            <person name="Ghai R."/>
            <person name="Kavagutti S V."/>
        </authorList>
    </citation>
    <scope>NUCLEOTIDE SEQUENCE</scope>
</reference>
<evidence type="ECO:0000256" key="1">
    <source>
        <dbReference type="SAM" id="MobiDB-lite"/>
    </source>
</evidence>
<feature type="compositionally biased region" description="Basic residues" evidence="1">
    <location>
        <begin position="114"/>
        <end position="125"/>
    </location>
</feature>
<feature type="compositionally biased region" description="Low complexity" evidence="1">
    <location>
        <begin position="103"/>
        <end position="113"/>
    </location>
</feature>
<name>A0A6J7IJB0_9ZZZZ</name>
<dbReference type="AlphaFoldDB" id="A0A6J7IJB0"/>